<accession>A0A928Z8S1</accession>
<feature type="signal peptide" evidence="2">
    <location>
        <begin position="1"/>
        <end position="20"/>
    </location>
</feature>
<dbReference type="RefSeq" id="WP_264322932.1">
    <property type="nucleotide sequence ID" value="NZ_JADEXN010000434.1"/>
</dbReference>
<evidence type="ECO:0000256" key="2">
    <source>
        <dbReference type="SAM" id="SignalP"/>
    </source>
</evidence>
<evidence type="ECO:0000313" key="4">
    <source>
        <dbReference type="Proteomes" id="UP000621799"/>
    </source>
</evidence>
<feature type="region of interest" description="Disordered" evidence="1">
    <location>
        <begin position="165"/>
        <end position="188"/>
    </location>
</feature>
<keyword evidence="2" id="KW-0732">Signal</keyword>
<dbReference type="InterPro" id="IPR011990">
    <property type="entry name" value="TPR-like_helical_dom_sf"/>
</dbReference>
<sequence>MKASLLILLSIALTLLPSQFDRKAIASPILSVSPTPKTQTLDRAAVDAVDLNLLVLNIASAYAEVGQIDKAIEVAQTIADNRYRALALNSIVKTLAEAGEIDRALEVSQTIADREVQLWATTQIVEALASDGDFPQALELMQTITDDERKAWVLRSTISSTRQRSLDVQFPGTRSYSRRQSRSSVASD</sequence>
<dbReference type="SUPFAM" id="SSF48452">
    <property type="entry name" value="TPR-like"/>
    <property type="match status" value="1"/>
</dbReference>
<dbReference type="EMBL" id="JADEXN010000434">
    <property type="protein sequence ID" value="MBE9042787.1"/>
    <property type="molecule type" value="Genomic_DNA"/>
</dbReference>
<proteinExistence type="predicted"/>
<comment type="caution">
    <text evidence="3">The sequence shown here is derived from an EMBL/GenBank/DDBJ whole genome shotgun (WGS) entry which is preliminary data.</text>
</comment>
<protein>
    <recommendedName>
        <fullName evidence="5">Tetratricopeptide repeat protein</fullName>
    </recommendedName>
</protein>
<evidence type="ECO:0000256" key="1">
    <source>
        <dbReference type="SAM" id="MobiDB-lite"/>
    </source>
</evidence>
<evidence type="ECO:0008006" key="5">
    <source>
        <dbReference type="Google" id="ProtNLM"/>
    </source>
</evidence>
<reference evidence="3" key="1">
    <citation type="submission" date="2020-10" db="EMBL/GenBank/DDBJ databases">
        <authorList>
            <person name="Castelo-Branco R."/>
            <person name="Eusebio N."/>
            <person name="Adriana R."/>
            <person name="Vieira A."/>
            <person name="Brugerolle De Fraissinette N."/>
            <person name="Rezende De Castro R."/>
            <person name="Schneider M.P."/>
            <person name="Vasconcelos V."/>
            <person name="Leao P.N."/>
        </authorList>
    </citation>
    <scope>NUCLEOTIDE SEQUENCE</scope>
    <source>
        <strain evidence="3">LEGE 11467</strain>
    </source>
</reference>
<name>A0A928Z8S1_9CYAN</name>
<gene>
    <name evidence="3" type="ORF">IQ235_18675</name>
</gene>
<dbReference type="Proteomes" id="UP000621799">
    <property type="component" value="Unassembled WGS sequence"/>
</dbReference>
<organism evidence="3 4">
    <name type="scientific">Zarconia navalis LEGE 11467</name>
    <dbReference type="NCBI Taxonomy" id="1828826"/>
    <lineage>
        <taxon>Bacteria</taxon>
        <taxon>Bacillati</taxon>
        <taxon>Cyanobacteriota</taxon>
        <taxon>Cyanophyceae</taxon>
        <taxon>Oscillatoriophycideae</taxon>
        <taxon>Oscillatoriales</taxon>
        <taxon>Oscillatoriales incertae sedis</taxon>
        <taxon>Zarconia</taxon>
        <taxon>Zarconia navalis</taxon>
    </lineage>
</organism>
<dbReference type="AlphaFoldDB" id="A0A928Z8S1"/>
<keyword evidence="4" id="KW-1185">Reference proteome</keyword>
<evidence type="ECO:0000313" key="3">
    <source>
        <dbReference type="EMBL" id="MBE9042787.1"/>
    </source>
</evidence>
<dbReference type="Gene3D" id="1.25.40.10">
    <property type="entry name" value="Tetratricopeptide repeat domain"/>
    <property type="match status" value="1"/>
</dbReference>
<feature type="chain" id="PRO_5036743743" description="Tetratricopeptide repeat protein" evidence="2">
    <location>
        <begin position="21"/>
        <end position="188"/>
    </location>
</feature>